<dbReference type="InterPro" id="IPR011444">
    <property type="entry name" value="DUF1549"/>
</dbReference>
<reference evidence="4 5" key="1">
    <citation type="submission" date="2020-10" db="EMBL/GenBank/DDBJ databases">
        <title>Wide distribution of Phycisphaera-like planctomycetes from WD2101 soil group in peatlands and genome analysis of the first cultivated representative.</title>
        <authorList>
            <person name="Dedysh S.N."/>
            <person name="Beletsky A.V."/>
            <person name="Ivanova A."/>
            <person name="Kulichevskaya I.S."/>
            <person name="Suzina N.E."/>
            <person name="Philippov D.A."/>
            <person name="Rakitin A.L."/>
            <person name="Mardanov A.V."/>
            <person name="Ravin N.V."/>
        </authorList>
    </citation>
    <scope>NUCLEOTIDE SEQUENCE [LARGE SCALE GENOMIC DNA]</scope>
    <source>
        <strain evidence="4 5">M1803</strain>
    </source>
</reference>
<protein>
    <submittedName>
        <fullName evidence="4">DUF1553 domain-containing protein</fullName>
    </submittedName>
</protein>
<dbReference type="InterPro" id="IPR022655">
    <property type="entry name" value="DUF1553"/>
</dbReference>
<sequence length="746" mass="82696">MRHLSFILAVLFASSCVCAAAADVVPENVSFNNDVMAVISKAGCNMGACHGNKSGKGGFKLSLRSEDPIYDYNALTRDVFARRIDPLDPDRSLILLKATGAIAHEGGKRFAAGDIEYQILRKWIDAGASRSGKAEPKLVKLDVTPTSRVLIDPEQTVQIKAIAHYSDGSQRDVSRLACYEQSQQVAELGIDGTITRKPQSGGTLGETTVIVRYLHLQQAVALAFVPARPTFAWSGPPTNNVIDEQVFAKLQTLRTNPSELAGDDVFIRRAYLDLLGMLPTADEVKAFVADGSADKRTKLIETLLKRPEYADFWALKWADALRVEERSLDTTGVKAFHGWIRQAVADNMPLDQFVRNLVTSTGSTYQNAPANYYRALRNPVARGEAAAQVFLGTRLNCAQCHNHPFDRWTQDDYYGWADVFSRLDYKIIENKRRDKNDMHEFIGEQIVLVTETGSVNDPRTDKPVNSPRLLGAAQPLAVKQDRLQSLGDWLTRDNRLFAKAQVNRIWAHLMGRGLVDPVDDFRATNPASHPALLEQLADEFVASGYDVKTMIRLITASRTYQLSSDTNETNADDEVNYSHVVPRRMTAEQMADALHQVAGVASQFSGYDKGTRAAQIAGVPKQRRGGEAATTADQFLISFGRPPRELACDCERSNETALNHTFQLVSGPLVADLISRQGNRIDQMIAAKKPVEQMVDELYMTALGRPATTDERTGMAEHVKRSKEQRKGLEDVMWALVNAKEFVLRK</sequence>
<dbReference type="AlphaFoldDB" id="A0A7M2WWA5"/>
<dbReference type="PANTHER" id="PTHR35889:SF3">
    <property type="entry name" value="F-BOX DOMAIN-CONTAINING PROTEIN"/>
    <property type="match status" value="1"/>
</dbReference>
<feature type="domain" description="DUF1549" evidence="2">
    <location>
        <begin position="242"/>
        <end position="423"/>
    </location>
</feature>
<organism evidence="4 5">
    <name type="scientific">Humisphaera borealis</name>
    <dbReference type="NCBI Taxonomy" id="2807512"/>
    <lineage>
        <taxon>Bacteria</taxon>
        <taxon>Pseudomonadati</taxon>
        <taxon>Planctomycetota</taxon>
        <taxon>Phycisphaerae</taxon>
        <taxon>Tepidisphaerales</taxon>
        <taxon>Tepidisphaeraceae</taxon>
        <taxon>Humisphaera</taxon>
    </lineage>
</organism>
<evidence type="ECO:0000313" key="5">
    <source>
        <dbReference type="Proteomes" id="UP000593765"/>
    </source>
</evidence>
<evidence type="ECO:0000313" key="4">
    <source>
        <dbReference type="EMBL" id="QOV89827.1"/>
    </source>
</evidence>
<gene>
    <name evidence="4" type="ORF">IPV69_00180</name>
</gene>
<keyword evidence="5" id="KW-1185">Reference proteome</keyword>
<accession>A0A7M2WWA5</accession>
<dbReference type="RefSeq" id="WP_206292886.1">
    <property type="nucleotide sequence ID" value="NZ_CP063458.1"/>
</dbReference>
<name>A0A7M2WWA5_9BACT</name>
<dbReference type="Pfam" id="PF07587">
    <property type="entry name" value="PSD1"/>
    <property type="match status" value="1"/>
</dbReference>
<dbReference type="Gene3D" id="2.60.40.1080">
    <property type="match status" value="1"/>
</dbReference>
<dbReference type="PANTHER" id="PTHR35889">
    <property type="entry name" value="CYCLOINULO-OLIGOSACCHARIDE FRUCTANOTRANSFERASE-RELATED"/>
    <property type="match status" value="1"/>
</dbReference>
<dbReference type="Proteomes" id="UP000593765">
    <property type="component" value="Chromosome"/>
</dbReference>
<dbReference type="PROSITE" id="PS51257">
    <property type="entry name" value="PROKAR_LIPOPROTEIN"/>
    <property type="match status" value="1"/>
</dbReference>
<proteinExistence type="predicted"/>
<dbReference type="Pfam" id="PF07583">
    <property type="entry name" value="PSCyt2"/>
    <property type="match status" value="1"/>
</dbReference>
<dbReference type="KEGG" id="hbs:IPV69_00180"/>
<evidence type="ECO:0000259" key="3">
    <source>
        <dbReference type="Pfam" id="PF07587"/>
    </source>
</evidence>
<feature type="signal peptide" evidence="1">
    <location>
        <begin position="1"/>
        <end position="19"/>
    </location>
</feature>
<keyword evidence="1" id="KW-0732">Signal</keyword>
<feature type="chain" id="PRO_5034302364" evidence="1">
    <location>
        <begin position="20"/>
        <end position="746"/>
    </location>
</feature>
<dbReference type="EMBL" id="CP063458">
    <property type="protein sequence ID" value="QOV89827.1"/>
    <property type="molecule type" value="Genomic_DNA"/>
</dbReference>
<evidence type="ECO:0000259" key="2">
    <source>
        <dbReference type="Pfam" id="PF07583"/>
    </source>
</evidence>
<evidence type="ECO:0000256" key="1">
    <source>
        <dbReference type="SAM" id="SignalP"/>
    </source>
</evidence>
<feature type="domain" description="DUF1553" evidence="3">
    <location>
        <begin position="485"/>
        <end position="717"/>
    </location>
</feature>